<dbReference type="SUPFAM" id="SSF57701">
    <property type="entry name" value="Zn2/Cys6 DNA-binding domain"/>
    <property type="match status" value="1"/>
</dbReference>
<evidence type="ECO:0000256" key="2">
    <source>
        <dbReference type="ARBA" id="ARBA00022833"/>
    </source>
</evidence>
<dbReference type="PANTHER" id="PTHR47660">
    <property type="entry name" value="TRANSCRIPTION FACTOR WITH C2H2 AND ZN(2)-CYS(6) DNA BINDING DOMAIN (EUROFUNG)-RELATED-RELATED"/>
    <property type="match status" value="1"/>
</dbReference>
<dbReference type="Gene3D" id="4.10.240.10">
    <property type="entry name" value="Zn(2)-C6 fungal-type DNA-binding domain"/>
    <property type="match status" value="1"/>
</dbReference>
<dbReference type="STRING" id="1073089.A0A1L9S0V9"/>
<keyword evidence="5" id="KW-0804">Transcription</keyword>
<dbReference type="PROSITE" id="PS50048">
    <property type="entry name" value="ZN2_CY6_FUNGAL_2"/>
    <property type="match status" value="1"/>
</dbReference>
<keyword evidence="9" id="KW-1185">Reference proteome</keyword>
<keyword evidence="1" id="KW-0479">Metal-binding</keyword>
<dbReference type="EMBL" id="KV878209">
    <property type="protein sequence ID" value="OJJ40805.1"/>
    <property type="molecule type" value="Genomic_DNA"/>
</dbReference>
<dbReference type="GO" id="GO:0008270">
    <property type="term" value="F:zinc ion binding"/>
    <property type="evidence" value="ECO:0007669"/>
    <property type="project" value="InterPro"/>
</dbReference>
<gene>
    <name evidence="8" type="ORF">ASPWEDRAFT_22952</name>
</gene>
<evidence type="ECO:0000256" key="5">
    <source>
        <dbReference type="ARBA" id="ARBA00023163"/>
    </source>
</evidence>
<dbReference type="VEuPathDB" id="FungiDB:ASPWEDRAFT_22952"/>
<dbReference type="Proteomes" id="UP000184383">
    <property type="component" value="Unassembled WGS sequence"/>
</dbReference>
<evidence type="ECO:0000256" key="6">
    <source>
        <dbReference type="ARBA" id="ARBA00023242"/>
    </source>
</evidence>
<evidence type="ECO:0000313" key="9">
    <source>
        <dbReference type="Proteomes" id="UP000184383"/>
    </source>
</evidence>
<dbReference type="SMART" id="SM00066">
    <property type="entry name" value="GAL4"/>
    <property type="match status" value="1"/>
</dbReference>
<evidence type="ECO:0000256" key="3">
    <source>
        <dbReference type="ARBA" id="ARBA00023015"/>
    </source>
</evidence>
<evidence type="ECO:0000313" key="8">
    <source>
        <dbReference type="EMBL" id="OJJ40805.1"/>
    </source>
</evidence>
<accession>A0A1L9S0V9</accession>
<feature type="domain" description="Zn(2)-C6 fungal-type" evidence="7">
    <location>
        <begin position="11"/>
        <end position="41"/>
    </location>
</feature>
<dbReference type="Pfam" id="PF00172">
    <property type="entry name" value="Zn_clus"/>
    <property type="match status" value="1"/>
</dbReference>
<evidence type="ECO:0000256" key="4">
    <source>
        <dbReference type="ARBA" id="ARBA00023125"/>
    </source>
</evidence>
<keyword evidence="3" id="KW-0805">Transcription regulation</keyword>
<dbReference type="GO" id="GO:0000981">
    <property type="term" value="F:DNA-binding transcription factor activity, RNA polymerase II-specific"/>
    <property type="evidence" value="ECO:0007669"/>
    <property type="project" value="InterPro"/>
</dbReference>
<dbReference type="AlphaFoldDB" id="A0A1L9S0V9"/>
<evidence type="ECO:0000259" key="7">
    <source>
        <dbReference type="PROSITE" id="PS50048"/>
    </source>
</evidence>
<dbReference type="RefSeq" id="XP_040694481.1">
    <property type="nucleotide sequence ID" value="XM_040832417.1"/>
</dbReference>
<dbReference type="GeneID" id="63748265"/>
<dbReference type="InterPro" id="IPR036864">
    <property type="entry name" value="Zn2-C6_fun-type_DNA-bd_sf"/>
</dbReference>
<organism evidence="8 9">
    <name type="scientific">Aspergillus wentii DTO 134E9</name>
    <dbReference type="NCBI Taxonomy" id="1073089"/>
    <lineage>
        <taxon>Eukaryota</taxon>
        <taxon>Fungi</taxon>
        <taxon>Dikarya</taxon>
        <taxon>Ascomycota</taxon>
        <taxon>Pezizomycotina</taxon>
        <taxon>Eurotiomycetes</taxon>
        <taxon>Eurotiomycetidae</taxon>
        <taxon>Eurotiales</taxon>
        <taxon>Aspergillaceae</taxon>
        <taxon>Aspergillus</taxon>
        <taxon>Aspergillus subgen. Cremei</taxon>
    </lineage>
</organism>
<dbReference type="OrthoDB" id="4216928at2759"/>
<keyword evidence="4" id="KW-0238">DNA-binding</keyword>
<dbReference type="GO" id="GO:0003677">
    <property type="term" value="F:DNA binding"/>
    <property type="evidence" value="ECO:0007669"/>
    <property type="project" value="UniProtKB-KW"/>
</dbReference>
<proteinExistence type="predicted"/>
<dbReference type="PANTHER" id="PTHR47660:SF3">
    <property type="entry name" value="FINGER DOMAIN PROTEIN, PUTATIVE (AFU_ORTHOLOGUE AFUA_4G03310)-RELATED"/>
    <property type="match status" value="1"/>
</dbReference>
<dbReference type="InterPro" id="IPR001138">
    <property type="entry name" value="Zn2Cys6_DnaBD"/>
</dbReference>
<dbReference type="PROSITE" id="PS00463">
    <property type="entry name" value="ZN2_CY6_FUNGAL_1"/>
    <property type="match status" value="1"/>
</dbReference>
<keyword evidence="6" id="KW-0539">Nucleus</keyword>
<reference evidence="9" key="1">
    <citation type="journal article" date="2017" name="Genome Biol.">
        <title>Comparative genomics reveals high biological diversity and specific adaptations in the industrially and medically important fungal genus Aspergillus.</title>
        <authorList>
            <person name="de Vries R.P."/>
            <person name="Riley R."/>
            <person name="Wiebenga A."/>
            <person name="Aguilar-Osorio G."/>
            <person name="Amillis S."/>
            <person name="Uchima C.A."/>
            <person name="Anderluh G."/>
            <person name="Asadollahi M."/>
            <person name="Askin M."/>
            <person name="Barry K."/>
            <person name="Battaglia E."/>
            <person name="Bayram O."/>
            <person name="Benocci T."/>
            <person name="Braus-Stromeyer S.A."/>
            <person name="Caldana C."/>
            <person name="Canovas D."/>
            <person name="Cerqueira G.C."/>
            <person name="Chen F."/>
            <person name="Chen W."/>
            <person name="Choi C."/>
            <person name="Clum A."/>
            <person name="Dos Santos R.A."/>
            <person name="Damasio A.R."/>
            <person name="Diallinas G."/>
            <person name="Emri T."/>
            <person name="Fekete E."/>
            <person name="Flipphi M."/>
            <person name="Freyberg S."/>
            <person name="Gallo A."/>
            <person name="Gournas C."/>
            <person name="Habgood R."/>
            <person name="Hainaut M."/>
            <person name="Harispe M.L."/>
            <person name="Henrissat B."/>
            <person name="Hilden K.S."/>
            <person name="Hope R."/>
            <person name="Hossain A."/>
            <person name="Karabika E."/>
            <person name="Karaffa L."/>
            <person name="Karanyi Z."/>
            <person name="Krasevec N."/>
            <person name="Kuo A."/>
            <person name="Kusch H."/>
            <person name="LaButti K."/>
            <person name="Lagendijk E.L."/>
            <person name="Lapidus A."/>
            <person name="Levasseur A."/>
            <person name="Lindquist E."/>
            <person name="Lipzen A."/>
            <person name="Logrieco A.F."/>
            <person name="MacCabe A."/>
            <person name="Maekelae M.R."/>
            <person name="Malavazi I."/>
            <person name="Melin P."/>
            <person name="Meyer V."/>
            <person name="Mielnichuk N."/>
            <person name="Miskei M."/>
            <person name="Molnar A.P."/>
            <person name="Mule G."/>
            <person name="Ngan C.Y."/>
            <person name="Orejas M."/>
            <person name="Orosz E."/>
            <person name="Ouedraogo J.P."/>
            <person name="Overkamp K.M."/>
            <person name="Park H.-S."/>
            <person name="Perrone G."/>
            <person name="Piumi F."/>
            <person name="Punt P.J."/>
            <person name="Ram A.F."/>
            <person name="Ramon A."/>
            <person name="Rauscher S."/>
            <person name="Record E."/>
            <person name="Riano-Pachon D.M."/>
            <person name="Robert V."/>
            <person name="Roehrig J."/>
            <person name="Ruller R."/>
            <person name="Salamov A."/>
            <person name="Salih N.S."/>
            <person name="Samson R.A."/>
            <person name="Sandor E."/>
            <person name="Sanguinetti M."/>
            <person name="Schuetze T."/>
            <person name="Sepcic K."/>
            <person name="Shelest E."/>
            <person name="Sherlock G."/>
            <person name="Sophianopoulou V."/>
            <person name="Squina F.M."/>
            <person name="Sun H."/>
            <person name="Susca A."/>
            <person name="Todd R.B."/>
            <person name="Tsang A."/>
            <person name="Unkles S.E."/>
            <person name="van de Wiele N."/>
            <person name="van Rossen-Uffink D."/>
            <person name="Oliveira J.V."/>
            <person name="Vesth T.C."/>
            <person name="Visser J."/>
            <person name="Yu J.-H."/>
            <person name="Zhou M."/>
            <person name="Andersen M.R."/>
            <person name="Archer D.B."/>
            <person name="Baker S.E."/>
            <person name="Benoit I."/>
            <person name="Brakhage A.A."/>
            <person name="Braus G.H."/>
            <person name="Fischer R."/>
            <person name="Frisvad J.C."/>
            <person name="Goldman G.H."/>
            <person name="Houbraken J."/>
            <person name="Oakley B."/>
            <person name="Pocsi I."/>
            <person name="Scazzocchio C."/>
            <person name="Seiboth B."/>
            <person name="vanKuyk P.A."/>
            <person name="Wortman J."/>
            <person name="Dyer P.S."/>
            <person name="Grigoriev I.V."/>
        </authorList>
    </citation>
    <scope>NUCLEOTIDE SEQUENCE [LARGE SCALE GENOMIC DNA]</scope>
    <source>
        <strain evidence="9">DTO 134E9</strain>
    </source>
</reference>
<protein>
    <recommendedName>
        <fullName evidence="7">Zn(2)-C6 fungal-type domain-containing protein</fullName>
    </recommendedName>
</protein>
<evidence type="ECO:0000256" key="1">
    <source>
        <dbReference type="ARBA" id="ARBA00022723"/>
    </source>
</evidence>
<dbReference type="CDD" id="cd00067">
    <property type="entry name" value="GAL4"/>
    <property type="match status" value="1"/>
</dbReference>
<sequence>MAESAPPRRKSCESCKTAKRRCDLAFPACSRCVSRNVQCVYPGRQMNADLDLVDVLSGLELDASSNMGIVNMEIPSYISQELILQSTGPSPSPSLPAIIASRLQFAMDILQAAPRMMVTQTQTPWCHSQLYRNGMPRVMQDAFAACSLYMTKNTINAPVILSIFDSRVNDLISLPTPSSPLDLLARTHALILYQIMRLFDGDIRSRTAVESLFPTLEYLACTLMEHIYLPDPTTDTLLPSAIESVMTFWDDWIFQESARRTVLLTFYFMQIYKTLQGKMPLYCDGRLGLVHAWYSSAHLWDARDAFDFAVAWTDKPHLVVQNGDFSGLLEVAKGEDVDLFGKMLLVTVLGVEKVKAWFYERGSDLISIPAVTPPDALFEI</sequence>
<name>A0A1L9S0V9_ASPWE</name>
<keyword evidence="2" id="KW-0862">Zinc</keyword>